<keyword evidence="1" id="KW-0808">Transferase</keyword>
<dbReference type="EMBL" id="MNZM01000101">
    <property type="protein sequence ID" value="OIP82877.1"/>
    <property type="molecule type" value="Genomic_DNA"/>
</dbReference>
<dbReference type="SUPFAM" id="SSF52374">
    <property type="entry name" value="Nucleotidylyl transferase"/>
    <property type="match status" value="1"/>
</dbReference>
<sequence>MHYNTALLIGRFQPFHNGHLYLIKKALQKVDKLIIGIGSANIIDERNPYSTNLRQEIIEIVAKEEKLSDKIIQIISLDDFYNDKKWLEQIQKKAAKFDLVVGNNEWVNRILEKAGYPILRIGFYQRFKYEGEKIRQLIREGKKWQDRVPKYLISLL</sequence>
<dbReference type="PANTHER" id="PTHR21342">
    <property type="entry name" value="PHOSPHOPANTETHEINE ADENYLYLTRANSFERASE"/>
    <property type="match status" value="1"/>
</dbReference>
<dbReference type="Gene3D" id="3.40.50.620">
    <property type="entry name" value="HUPs"/>
    <property type="match status" value="1"/>
</dbReference>
<protein>
    <recommendedName>
        <fullName evidence="3">Cytidyltransferase-like domain-containing protein</fullName>
    </recommendedName>
</protein>
<dbReference type="AlphaFoldDB" id="A0A1J5HCC5"/>
<dbReference type="PANTHER" id="PTHR21342:SF0">
    <property type="entry name" value="BIFUNCTIONAL NMN ADENYLYLTRANSFERASE_NUDIX HYDROLASE"/>
    <property type="match status" value="1"/>
</dbReference>
<name>A0A1J5HCC5_9BACT</name>
<evidence type="ECO:0000313" key="4">
    <source>
        <dbReference type="EMBL" id="OIP82877.1"/>
    </source>
</evidence>
<dbReference type="Pfam" id="PF01467">
    <property type="entry name" value="CTP_transf_like"/>
    <property type="match status" value="1"/>
</dbReference>
<dbReference type="GO" id="GO:0016779">
    <property type="term" value="F:nucleotidyltransferase activity"/>
    <property type="evidence" value="ECO:0007669"/>
    <property type="project" value="UniProtKB-KW"/>
</dbReference>
<accession>A0A1J5HCC5</accession>
<evidence type="ECO:0000259" key="3">
    <source>
        <dbReference type="Pfam" id="PF01467"/>
    </source>
</evidence>
<evidence type="ECO:0000256" key="1">
    <source>
        <dbReference type="ARBA" id="ARBA00022679"/>
    </source>
</evidence>
<proteinExistence type="predicted"/>
<dbReference type="Proteomes" id="UP000183758">
    <property type="component" value="Unassembled WGS sequence"/>
</dbReference>
<feature type="domain" description="Cytidyltransferase-like" evidence="3">
    <location>
        <begin position="8"/>
        <end position="85"/>
    </location>
</feature>
<reference evidence="4 5" key="1">
    <citation type="journal article" date="2016" name="Environ. Microbiol.">
        <title>Genomic resolution of a cold subsurface aquifer community provides metabolic insights for novel microbes adapted to high CO concentrations.</title>
        <authorList>
            <person name="Probst A.J."/>
            <person name="Castelle C.J."/>
            <person name="Singh A."/>
            <person name="Brown C.T."/>
            <person name="Anantharaman K."/>
            <person name="Sharon I."/>
            <person name="Hug L.A."/>
            <person name="Burstein D."/>
            <person name="Emerson J.B."/>
            <person name="Thomas B.C."/>
            <person name="Banfield J.F."/>
        </authorList>
    </citation>
    <scope>NUCLEOTIDE SEQUENCE [LARGE SCALE GENOMIC DNA]</scope>
    <source>
        <strain evidence="4">CG2_30_33_16</strain>
    </source>
</reference>
<dbReference type="InterPro" id="IPR004821">
    <property type="entry name" value="Cyt_trans-like"/>
</dbReference>
<evidence type="ECO:0000256" key="2">
    <source>
        <dbReference type="ARBA" id="ARBA00022695"/>
    </source>
</evidence>
<evidence type="ECO:0000313" key="5">
    <source>
        <dbReference type="Proteomes" id="UP000183758"/>
    </source>
</evidence>
<organism evidence="4 5">
    <name type="scientific">Candidatus Roizmanbacteria bacterium CG2_30_33_16</name>
    <dbReference type="NCBI Taxonomy" id="1805340"/>
    <lineage>
        <taxon>Bacteria</taxon>
        <taxon>Candidatus Roizmaniibacteriota</taxon>
    </lineage>
</organism>
<comment type="caution">
    <text evidence="4">The sequence shown here is derived from an EMBL/GenBank/DDBJ whole genome shotgun (WGS) entry which is preliminary data.</text>
</comment>
<keyword evidence="2" id="KW-0548">Nucleotidyltransferase</keyword>
<gene>
    <name evidence="4" type="ORF">AUK04_04060</name>
</gene>
<dbReference type="InterPro" id="IPR014729">
    <property type="entry name" value="Rossmann-like_a/b/a_fold"/>
</dbReference>
<dbReference type="NCBIfam" id="TIGR00125">
    <property type="entry name" value="cyt_tran_rel"/>
    <property type="match status" value="1"/>
</dbReference>